<feature type="domain" description="DUF5817" evidence="3">
    <location>
        <begin position="114"/>
        <end position="167"/>
    </location>
</feature>
<accession>M0M855</accession>
<gene>
    <name evidence="4" type="ORF">C447_03356</name>
</gene>
<evidence type="ECO:0000256" key="1">
    <source>
        <dbReference type="SAM" id="MobiDB-lite"/>
    </source>
</evidence>
<evidence type="ECO:0000259" key="2">
    <source>
        <dbReference type="Pfam" id="PF19134"/>
    </source>
</evidence>
<dbReference type="EMBL" id="AOMB01000009">
    <property type="protein sequence ID" value="EMA40799.1"/>
    <property type="molecule type" value="Genomic_DNA"/>
</dbReference>
<dbReference type="OrthoDB" id="142616at2157"/>
<proteinExistence type="predicted"/>
<evidence type="ECO:0000259" key="3">
    <source>
        <dbReference type="Pfam" id="PF22798"/>
    </source>
</evidence>
<dbReference type="InterPro" id="IPR053849">
    <property type="entry name" value="DUF5817_C"/>
</dbReference>
<evidence type="ECO:0000313" key="5">
    <source>
        <dbReference type="Proteomes" id="UP000011566"/>
    </source>
</evidence>
<feature type="region of interest" description="Disordered" evidence="1">
    <location>
        <begin position="60"/>
        <end position="128"/>
    </location>
</feature>
<feature type="compositionally biased region" description="Basic and acidic residues" evidence="1">
    <location>
        <begin position="88"/>
        <end position="98"/>
    </location>
</feature>
<protein>
    <submittedName>
        <fullName evidence="4">Uncharacterized protein</fullName>
    </submittedName>
</protein>
<evidence type="ECO:0000313" key="4">
    <source>
        <dbReference type="EMBL" id="EMA40799.1"/>
    </source>
</evidence>
<dbReference type="eggNOG" id="arCOG02259">
    <property type="taxonomic scope" value="Archaea"/>
</dbReference>
<organism evidence="4 5">
    <name type="scientific">Halococcus hamelinensis 100A6</name>
    <dbReference type="NCBI Taxonomy" id="1132509"/>
    <lineage>
        <taxon>Archaea</taxon>
        <taxon>Methanobacteriati</taxon>
        <taxon>Methanobacteriota</taxon>
        <taxon>Stenosarchaea group</taxon>
        <taxon>Halobacteria</taxon>
        <taxon>Halobacteriales</taxon>
        <taxon>Halococcaceae</taxon>
        <taxon>Halococcus</taxon>
    </lineage>
</organism>
<dbReference type="Pfam" id="PF19134">
    <property type="entry name" value="DUF5817"/>
    <property type="match status" value="1"/>
</dbReference>
<feature type="domain" description="DUF5817" evidence="2">
    <location>
        <begin position="2"/>
        <end position="58"/>
    </location>
</feature>
<dbReference type="PATRIC" id="fig|1132509.6.peg.789"/>
<keyword evidence="5" id="KW-1185">Reference proteome</keyword>
<dbReference type="RefSeq" id="WP_007690895.1">
    <property type="nucleotide sequence ID" value="NZ_AJRK01000374.1"/>
</dbReference>
<comment type="caution">
    <text evidence="4">The sequence shown here is derived from an EMBL/GenBank/DDBJ whole genome shotgun (WGS) entry which is preliminary data.</text>
</comment>
<sequence length="168" mass="18401">MYAVVGCGECSALWVVEGRPETTTCPSCGKRHRFEALKKFAQHESGDAAREARTRLLAARSDHAPDELDSFSTLESRAETGGMSDAEYLERSGLDPDRTAAAATGSKRSKGRMEVVRESISALDDPTESNVVARAERNGIPADYTERALERLSQRGAVSRHDGRYRLL</sequence>
<dbReference type="InterPro" id="IPR043855">
    <property type="entry name" value="DUF5817"/>
</dbReference>
<name>M0M855_9EURY</name>
<dbReference type="AlphaFoldDB" id="M0M855"/>
<dbReference type="Gene3D" id="3.90.820.10">
    <property type="entry name" value="Structural Genomics, Unknown Function 30-nov-00 1gh9 Mol_id"/>
    <property type="match status" value="1"/>
</dbReference>
<dbReference type="Proteomes" id="UP000011566">
    <property type="component" value="Unassembled WGS sequence"/>
</dbReference>
<dbReference type="Pfam" id="PF22798">
    <property type="entry name" value="DUF5817_CT"/>
    <property type="match status" value="1"/>
</dbReference>
<reference evidence="4 5" key="1">
    <citation type="journal article" date="2014" name="PLoS Genet.">
        <title>Phylogenetically driven sequencing of extremely halophilic archaea reveals strategies for static and dynamic osmo-response.</title>
        <authorList>
            <person name="Becker E.A."/>
            <person name="Seitzer P.M."/>
            <person name="Tritt A."/>
            <person name="Larsen D."/>
            <person name="Krusor M."/>
            <person name="Yao A.I."/>
            <person name="Wu D."/>
            <person name="Madern D."/>
            <person name="Eisen J.A."/>
            <person name="Darling A.E."/>
            <person name="Facciotti M.T."/>
        </authorList>
    </citation>
    <scope>NUCLEOTIDE SEQUENCE [LARGE SCALE GENOMIC DNA]</scope>
    <source>
        <strain evidence="4 5">100A6</strain>
    </source>
</reference>